<dbReference type="eggNOG" id="ENOG502RGHF">
    <property type="taxonomic scope" value="Eukaryota"/>
</dbReference>
<sequence>MRFCNAFLASLLILLAITVTAEKSTRSSITTNVAYGRGRLLRKADADTANTIDTEERGVWSSIKNWGKIQYWLAVGKSDDQVKKALKMETLTGAALKAHPNYKQLEKFVYKREGREMDGWVAHGIPTQTLWYLLELGKMKEVQRKSSDELRMYVRYATKYDNAIWNHKNSIFEPPIYYGGSAAEMKVKVQIWAKANRKNWYVKEMLGLDDLSKAKQKADPDYEYYLEFLKLTKRSER</sequence>
<evidence type="ECO:0000313" key="3">
    <source>
        <dbReference type="Proteomes" id="UP000005238"/>
    </source>
</evidence>
<reference evidence="3" key="1">
    <citation type="journal article" date="2006" name="Science">
        <title>Phytophthora genome sequences uncover evolutionary origins and mechanisms of pathogenesis.</title>
        <authorList>
            <person name="Tyler B.M."/>
            <person name="Tripathy S."/>
            <person name="Zhang X."/>
            <person name="Dehal P."/>
            <person name="Jiang R.H."/>
            <person name="Aerts A."/>
            <person name="Arredondo F.D."/>
            <person name="Baxter L."/>
            <person name="Bensasson D."/>
            <person name="Beynon J.L."/>
            <person name="Chapman J."/>
            <person name="Damasceno C.M."/>
            <person name="Dorrance A.E."/>
            <person name="Dou D."/>
            <person name="Dickerman A.W."/>
            <person name="Dubchak I.L."/>
            <person name="Garbelotto M."/>
            <person name="Gijzen M."/>
            <person name="Gordon S.G."/>
            <person name="Govers F."/>
            <person name="Grunwald N.J."/>
            <person name="Huang W."/>
            <person name="Ivors K.L."/>
            <person name="Jones R.W."/>
            <person name="Kamoun S."/>
            <person name="Krampis K."/>
            <person name="Lamour K.H."/>
            <person name="Lee M.K."/>
            <person name="McDonald W.H."/>
            <person name="Medina M."/>
            <person name="Meijer H.J."/>
            <person name="Nordberg E.K."/>
            <person name="Maclean D.J."/>
            <person name="Ospina-Giraldo M.D."/>
            <person name="Morris P.F."/>
            <person name="Phuntumart V."/>
            <person name="Putnam N.H."/>
            <person name="Rash S."/>
            <person name="Rose J.K."/>
            <person name="Sakihama Y."/>
            <person name="Salamov A.A."/>
            <person name="Savidor A."/>
            <person name="Scheuring C.F."/>
            <person name="Smith B.M."/>
            <person name="Sobral B.W."/>
            <person name="Terry A."/>
            <person name="Torto-Alalibo T.A."/>
            <person name="Win J."/>
            <person name="Xu Z."/>
            <person name="Zhang H."/>
            <person name="Grigoriev I.V."/>
            <person name="Rokhsar D.S."/>
            <person name="Boore J.L."/>
        </authorList>
    </citation>
    <scope>NUCLEOTIDE SEQUENCE [LARGE SCALE GENOMIC DNA]</scope>
    <source>
        <strain evidence="3">Pr102</strain>
    </source>
</reference>
<keyword evidence="3" id="KW-1185">Reference proteome</keyword>
<dbReference type="EnsemblProtists" id="Phyra82803">
    <property type="protein sequence ID" value="Phyra82803"/>
    <property type="gene ID" value="Phyra82803"/>
</dbReference>
<organism evidence="2 3">
    <name type="scientific">Phytophthora ramorum</name>
    <name type="common">Sudden oak death agent</name>
    <dbReference type="NCBI Taxonomy" id="164328"/>
    <lineage>
        <taxon>Eukaryota</taxon>
        <taxon>Sar</taxon>
        <taxon>Stramenopiles</taxon>
        <taxon>Oomycota</taxon>
        <taxon>Peronosporomycetes</taxon>
        <taxon>Peronosporales</taxon>
        <taxon>Peronosporaceae</taxon>
        <taxon>Phytophthora</taxon>
    </lineage>
</organism>
<feature type="signal peptide" evidence="1">
    <location>
        <begin position="1"/>
        <end position="21"/>
    </location>
</feature>
<evidence type="ECO:0008006" key="4">
    <source>
        <dbReference type="Google" id="ProtNLM"/>
    </source>
</evidence>
<dbReference type="HOGENOM" id="CLU_071191_1_0_1"/>
<dbReference type="Proteomes" id="UP000005238">
    <property type="component" value="Unassembled WGS sequence"/>
</dbReference>
<dbReference type="VEuPathDB" id="FungiDB:KRP23_55"/>
<dbReference type="InParanoid" id="H3GYL4"/>
<dbReference type="EMBL" id="DS566074">
    <property type="status" value="NOT_ANNOTATED_CDS"/>
    <property type="molecule type" value="Genomic_DNA"/>
</dbReference>
<proteinExistence type="predicted"/>
<evidence type="ECO:0000313" key="2">
    <source>
        <dbReference type="EnsemblProtists" id="Phyra82803"/>
    </source>
</evidence>
<keyword evidence="1" id="KW-0732">Signal</keyword>
<dbReference type="AlphaFoldDB" id="H3GYL4"/>
<feature type="chain" id="PRO_5003587917" description="RxLR effector protein" evidence="1">
    <location>
        <begin position="22"/>
        <end position="237"/>
    </location>
</feature>
<dbReference type="VEuPathDB" id="FungiDB:KRP22_10550"/>
<evidence type="ECO:0000256" key="1">
    <source>
        <dbReference type="SAM" id="SignalP"/>
    </source>
</evidence>
<accession>H3GYL4</accession>
<name>H3GYL4_PHYRM</name>
<reference evidence="2" key="2">
    <citation type="submission" date="2015-06" db="UniProtKB">
        <authorList>
            <consortium name="EnsemblProtists"/>
        </authorList>
    </citation>
    <scope>IDENTIFICATION</scope>
    <source>
        <strain evidence="2">Pr102</strain>
    </source>
</reference>
<protein>
    <recommendedName>
        <fullName evidence="4">RxLR effector protein</fullName>
    </recommendedName>
</protein>